<protein>
    <recommendedName>
        <fullName evidence="4">T9SS type A sorting domain-containing protein</fullName>
    </recommendedName>
</protein>
<sequence length="133" mass="14962">MKTIAQQVLMILFFGLIVPVSHAQVTAAGEPASDKNAFEVSMFLGTREKINLMLAVRRPKKVTIRLKDAKNTVLYQEALSKTPASHWRKFDFEGMQTGVYYFEISNGQQVVVRQVEIGALPAVQAQRFITYAQ</sequence>
<proteinExistence type="predicted"/>
<evidence type="ECO:0000313" key="2">
    <source>
        <dbReference type="EMBL" id="MRS61036.1"/>
    </source>
</evidence>
<evidence type="ECO:0000313" key="3">
    <source>
        <dbReference type="Proteomes" id="UP000441754"/>
    </source>
</evidence>
<comment type="caution">
    <text evidence="2">The sequence shown here is derived from an EMBL/GenBank/DDBJ whole genome shotgun (WGS) entry which is preliminary data.</text>
</comment>
<accession>A0A7K0EHU5</accession>
<dbReference type="EMBL" id="WJXZ01000002">
    <property type="protein sequence ID" value="MRS61036.1"/>
    <property type="molecule type" value="Genomic_DNA"/>
</dbReference>
<dbReference type="Proteomes" id="UP000441754">
    <property type="component" value="Unassembled WGS sequence"/>
</dbReference>
<dbReference type="AlphaFoldDB" id="A0A7K0EHU5"/>
<organism evidence="2 3">
    <name type="scientific">Larkinella terrae</name>
    <dbReference type="NCBI Taxonomy" id="2025311"/>
    <lineage>
        <taxon>Bacteria</taxon>
        <taxon>Pseudomonadati</taxon>
        <taxon>Bacteroidota</taxon>
        <taxon>Cytophagia</taxon>
        <taxon>Cytophagales</taxon>
        <taxon>Spirosomataceae</taxon>
        <taxon>Larkinella</taxon>
    </lineage>
</organism>
<dbReference type="RefSeq" id="WP_154174418.1">
    <property type="nucleotide sequence ID" value="NZ_WJXZ01000002.1"/>
</dbReference>
<feature type="chain" id="PRO_5029720487" description="T9SS type A sorting domain-containing protein" evidence="1">
    <location>
        <begin position="24"/>
        <end position="133"/>
    </location>
</feature>
<name>A0A7K0EHU5_9BACT</name>
<evidence type="ECO:0000256" key="1">
    <source>
        <dbReference type="SAM" id="SignalP"/>
    </source>
</evidence>
<evidence type="ECO:0008006" key="4">
    <source>
        <dbReference type="Google" id="ProtNLM"/>
    </source>
</evidence>
<keyword evidence="3" id="KW-1185">Reference proteome</keyword>
<reference evidence="2 3" key="1">
    <citation type="journal article" date="2018" name="Antonie Van Leeuwenhoek">
        <title>Larkinella terrae sp. nov., isolated from soil on Jeju Island, South Korea.</title>
        <authorList>
            <person name="Ten L.N."/>
            <person name="Jeon J."/>
            <person name="Park S.J."/>
            <person name="Park S."/>
            <person name="Lee S.Y."/>
            <person name="Kim M.K."/>
            <person name="Jung H.Y."/>
        </authorList>
    </citation>
    <scope>NUCLEOTIDE SEQUENCE [LARGE SCALE GENOMIC DNA]</scope>
    <source>
        <strain evidence="2 3">KCTC 52001</strain>
    </source>
</reference>
<keyword evidence="1" id="KW-0732">Signal</keyword>
<dbReference type="OrthoDB" id="961206at2"/>
<feature type="signal peptide" evidence="1">
    <location>
        <begin position="1"/>
        <end position="23"/>
    </location>
</feature>
<gene>
    <name evidence="2" type="ORF">GJJ30_06985</name>
</gene>